<protein>
    <submittedName>
        <fullName evidence="1">Uncharacterized protein</fullName>
    </submittedName>
</protein>
<dbReference type="Proteomes" id="UP000325212">
    <property type="component" value="Unassembled WGS sequence"/>
</dbReference>
<proteinExistence type="predicted"/>
<comment type="caution">
    <text evidence="1">The sequence shown here is derived from an EMBL/GenBank/DDBJ whole genome shotgun (WGS) entry which is preliminary data.</text>
</comment>
<dbReference type="AlphaFoldDB" id="A0AAV3W5C7"/>
<sequence>MLNKIKSPLKKMLTILYGDNILSIRTMVFEKYTRKYISQAPFFIYKNYNYNSKRLLN</sequence>
<dbReference type="EMBL" id="BJLA01000015">
    <property type="protein sequence ID" value="GEA32697.1"/>
    <property type="molecule type" value="Genomic_DNA"/>
</dbReference>
<gene>
    <name evidence="1" type="ORF">CDIOL_36200</name>
</gene>
<evidence type="ECO:0000313" key="2">
    <source>
        <dbReference type="Proteomes" id="UP000325212"/>
    </source>
</evidence>
<evidence type="ECO:0000313" key="1">
    <source>
        <dbReference type="EMBL" id="GEA32697.1"/>
    </source>
</evidence>
<reference evidence="1 2" key="1">
    <citation type="submission" date="2019-06" db="EMBL/GenBank/DDBJ databases">
        <title>Draft genome sequence of Clostridium diolis DSM 15410.</title>
        <authorList>
            <person name="Kobayashi H."/>
            <person name="Tanizawa Y."/>
            <person name="Tohno M."/>
        </authorList>
    </citation>
    <scope>NUCLEOTIDE SEQUENCE [LARGE SCALE GENOMIC DNA]</scope>
    <source>
        <strain evidence="1 2">DSM 15410</strain>
    </source>
</reference>
<organism evidence="1 2">
    <name type="scientific">Clostridium diolis</name>
    <dbReference type="NCBI Taxonomy" id="223919"/>
    <lineage>
        <taxon>Bacteria</taxon>
        <taxon>Bacillati</taxon>
        <taxon>Bacillota</taxon>
        <taxon>Clostridia</taxon>
        <taxon>Eubacteriales</taxon>
        <taxon>Clostridiaceae</taxon>
        <taxon>Clostridium</taxon>
    </lineage>
</organism>
<name>A0AAV3W5C7_9CLOT</name>
<accession>A0AAV3W5C7</accession>
<keyword evidence="2" id="KW-1185">Reference proteome</keyword>